<dbReference type="PANTHER" id="PTHR30349:SF64">
    <property type="entry name" value="PROPHAGE INTEGRASE INTD-RELATED"/>
    <property type="match status" value="1"/>
</dbReference>
<dbReference type="SUPFAM" id="SSF56349">
    <property type="entry name" value="DNA breaking-rejoining enzymes"/>
    <property type="match status" value="1"/>
</dbReference>
<reference evidence="5 6" key="1">
    <citation type="submission" date="2018-06" db="EMBL/GenBank/DDBJ databases">
        <title>Genomic Encyclopedia of Archaeal and Bacterial Type Strains, Phase II (KMG-II): from individual species to whole genera.</title>
        <authorList>
            <person name="Goeker M."/>
        </authorList>
    </citation>
    <scope>NUCLEOTIDE SEQUENCE [LARGE SCALE GENOMIC DNA]</scope>
    <source>
        <strain evidence="5 6">DSM 6779</strain>
    </source>
</reference>
<dbReference type="GO" id="GO:0006310">
    <property type="term" value="P:DNA recombination"/>
    <property type="evidence" value="ECO:0007669"/>
    <property type="project" value="UniProtKB-KW"/>
</dbReference>
<comment type="similarity">
    <text evidence="1">Belongs to the 'phage' integrase family.</text>
</comment>
<keyword evidence="3" id="KW-0233">DNA recombination</keyword>
<dbReference type="InterPro" id="IPR002104">
    <property type="entry name" value="Integrase_catalytic"/>
</dbReference>
<dbReference type="Pfam" id="PF00589">
    <property type="entry name" value="Phage_integrase"/>
    <property type="match status" value="1"/>
</dbReference>
<dbReference type="Pfam" id="PF17293">
    <property type="entry name" value="Arm-DNA-bind_5"/>
    <property type="match status" value="1"/>
</dbReference>
<dbReference type="Gene3D" id="1.10.150.130">
    <property type="match status" value="1"/>
</dbReference>
<dbReference type="Gene3D" id="1.10.443.10">
    <property type="entry name" value="Intergrase catalytic core"/>
    <property type="match status" value="1"/>
</dbReference>
<name>A0A2W7P3W1_9BACT</name>
<evidence type="ECO:0000259" key="4">
    <source>
        <dbReference type="PROSITE" id="PS51898"/>
    </source>
</evidence>
<dbReference type="Proteomes" id="UP000249239">
    <property type="component" value="Unassembled WGS sequence"/>
</dbReference>
<dbReference type="InterPro" id="IPR025269">
    <property type="entry name" value="SAM-like_dom"/>
</dbReference>
<evidence type="ECO:0000313" key="5">
    <source>
        <dbReference type="EMBL" id="PZX20096.1"/>
    </source>
</evidence>
<feature type="domain" description="Tyr recombinase" evidence="4">
    <location>
        <begin position="230"/>
        <end position="407"/>
    </location>
</feature>
<dbReference type="PANTHER" id="PTHR30349">
    <property type="entry name" value="PHAGE INTEGRASE-RELATED"/>
    <property type="match status" value="1"/>
</dbReference>
<keyword evidence="2" id="KW-0238">DNA-binding</keyword>
<dbReference type="InterPro" id="IPR010998">
    <property type="entry name" value="Integrase_recombinase_N"/>
</dbReference>
<evidence type="ECO:0000256" key="2">
    <source>
        <dbReference type="ARBA" id="ARBA00023125"/>
    </source>
</evidence>
<dbReference type="InterPro" id="IPR011010">
    <property type="entry name" value="DNA_brk_join_enz"/>
</dbReference>
<dbReference type="Pfam" id="PF13102">
    <property type="entry name" value="Phage_int_SAM_5"/>
    <property type="match status" value="1"/>
</dbReference>
<dbReference type="AlphaFoldDB" id="A0A2W7P3W1"/>
<evidence type="ECO:0000256" key="1">
    <source>
        <dbReference type="ARBA" id="ARBA00008857"/>
    </source>
</evidence>
<dbReference type="InterPro" id="IPR013762">
    <property type="entry name" value="Integrase-like_cat_sf"/>
</dbReference>
<dbReference type="PROSITE" id="PS51898">
    <property type="entry name" value="TYR_RECOMBINASE"/>
    <property type="match status" value="1"/>
</dbReference>
<dbReference type="CDD" id="cd01185">
    <property type="entry name" value="INTN1_C_like"/>
    <property type="match status" value="1"/>
</dbReference>
<protein>
    <submittedName>
        <fullName evidence="5">Site-specific recombinase XerD</fullName>
    </submittedName>
</protein>
<dbReference type="GO" id="GO:0003677">
    <property type="term" value="F:DNA binding"/>
    <property type="evidence" value="ECO:0007669"/>
    <property type="project" value="UniProtKB-KW"/>
</dbReference>
<accession>A0A2W7P3W1</accession>
<organism evidence="5 6">
    <name type="scientific">Breznakibacter xylanolyticus</name>
    <dbReference type="NCBI Taxonomy" id="990"/>
    <lineage>
        <taxon>Bacteria</taxon>
        <taxon>Pseudomonadati</taxon>
        <taxon>Bacteroidota</taxon>
        <taxon>Bacteroidia</taxon>
        <taxon>Marinilabiliales</taxon>
        <taxon>Marinilabiliaceae</taxon>
        <taxon>Breznakibacter</taxon>
    </lineage>
</organism>
<keyword evidence="6" id="KW-1185">Reference proteome</keyword>
<dbReference type="EMBL" id="QKZK01000003">
    <property type="protein sequence ID" value="PZX20096.1"/>
    <property type="molecule type" value="Genomic_DNA"/>
</dbReference>
<dbReference type="GO" id="GO:0015074">
    <property type="term" value="P:DNA integration"/>
    <property type="evidence" value="ECO:0007669"/>
    <property type="project" value="InterPro"/>
</dbReference>
<proteinExistence type="inferred from homology"/>
<comment type="caution">
    <text evidence="5">The sequence shown here is derived from an EMBL/GenBank/DDBJ whole genome shotgun (WGS) entry which is preliminary data.</text>
</comment>
<dbReference type="InterPro" id="IPR050090">
    <property type="entry name" value="Tyrosine_recombinase_XerCD"/>
</dbReference>
<sequence length="426" mass="49676">MNLNCIAMRTTNTFGIQFILRMNKLKNGIAPIYVRIVVDRQRVEISLKKTIAVENWNDSKGIARGSNLEARKLNTYLEQVRSRLTECYQELLLKKQIITADAIKNIFCGVKEKENTLLSVFDYHNKEMKSTLEWGTLKNYFTTRRYIEEFIQSQMKTSDIYLSQLNYKFLADFERFMRGYVTKDHKNSPCGQNTIMKHIERFRKVINMAIKNEWLERDPFQKFKASFTRTTREFLTADELSILESRQFSLDRLNMVRDLFIFSCYTGLAYIDVFELTPHNIVRGIDGEYWISTKRHKTDIPVRIPILPVPLAIIEKYKNHPQVLYTAKLLPGYSNQRLNSYLKEIADLCGIDKPLTFHIARHTFATTVTLTNGVPIETVSKLLGHTSIKTTQIYAKVIEQKISDDMTNLRLKLNDTKPKPQKLSAQ</sequence>
<evidence type="ECO:0000313" key="6">
    <source>
        <dbReference type="Proteomes" id="UP000249239"/>
    </source>
</evidence>
<evidence type="ECO:0000256" key="3">
    <source>
        <dbReference type="ARBA" id="ARBA00023172"/>
    </source>
</evidence>
<dbReference type="InterPro" id="IPR035386">
    <property type="entry name" value="Arm-DNA-bind_5"/>
</dbReference>
<gene>
    <name evidence="5" type="ORF">LX69_00549</name>
</gene>